<feature type="domain" description="Fibronectin type-III" evidence="4">
    <location>
        <begin position="589"/>
        <end position="679"/>
    </location>
</feature>
<evidence type="ECO:0000256" key="1">
    <source>
        <dbReference type="ARBA" id="ARBA00022737"/>
    </source>
</evidence>
<evidence type="ECO:0000313" key="5">
    <source>
        <dbReference type="EMBL" id="RRD56750.1"/>
    </source>
</evidence>
<feature type="compositionally biased region" description="Polar residues" evidence="2">
    <location>
        <begin position="364"/>
        <end position="375"/>
    </location>
</feature>
<dbReference type="InterPro" id="IPR050991">
    <property type="entry name" value="ECM_Regulatory_Proteins"/>
</dbReference>
<dbReference type="Gene3D" id="2.60.40.10">
    <property type="entry name" value="Immunoglobulins"/>
    <property type="match status" value="5"/>
</dbReference>
<keyword evidence="3" id="KW-0732">Signal</keyword>
<dbReference type="PANTHER" id="PTHR46708:SF2">
    <property type="entry name" value="FIBRONECTIN TYPE-III DOMAIN-CONTAINING PROTEIN"/>
    <property type="match status" value="1"/>
</dbReference>
<dbReference type="SUPFAM" id="SSF49265">
    <property type="entry name" value="Fibronectin type III"/>
    <property type="match status" value="3"/>
</dbReference>
<dbReference type="InterPro" id="IPR036116">
    <property type="entry name" value="FN3_sf"/>
</dbReference>
<feature type="domain" description="Fibronectin type-III" evidence="4">
    <location>
        <begin position="267"/>
        <end position="368"/>
    </location>
</feature>
<organism evidence="5 6">
    <name type="scientific">Tannerella forsythia</name>
    <name type="common">Bacteroides forsythus</name>
    <dbReference type="NCBI Taxonomy" id="28112"/>
    <lineage>
        <taxon>Bacteria</taxon>
        <taxon>Pseudomonadati</taxon>
        <taxon>Bacteroidota</taxon>
        <taxon>Bacteroidia</taxon>
        <taxon>Bacteroidales</taxon>
        <taxon>Tannerellaceae</taxon>
        <taxon>Tannerella</taxon>
    </lineage>
</organism>
<feature type="region of interest" description="Disordered" evidence="2">
    <location>
        <begin position="256"/>
        <end position="277"/>
    </location>
</feature>
<dbReference type="SMART" id="SM00060">
    <property type="entry name" value="FN3"/>
    <property type="match status" value="5"/>
</dbReference>
<dbReference type="AlphaFoldDB" id="A0A3P1XFM7"/>
<sequence length="1220" mass="129964">MKRVKQFSVWIIALIGLMSATNTLQAKDYYGQIFSGVEITDKNRHDIVKAVNDYANENYIKGFSASGKMSYEPSTQTLIMEDLTLTCGFGGTDGIALRGWDISTLNIELKGNNTINCQTALIRHSGTPDNWGKLSIKGSGTLTVNCKSPSNYCCGIELGNGTQLEILCKELCINSNGAGCIGSFRQKGSPAIVWVGSKSILKMKYNNSKSDLGAFVNVNLGSDVFVHKPAGGQYNPSKHTVTDKSGTPAKEVIIAPASWKSDEDETPPTPGSYQSGYPKAVGTTIELKWTRATDNVTAQANLQYAVKWKKKGASDAVSWSSSADVENMTSYTITGLEPNTEYIVNVAVRDKEGNSKEYGEKTVKTQAAADTQAPTGGSYEAGYPKAIGKTIEVKWTRATDNVTAQANLQYVVEWKKKGASGAVAWDYSGYVKDMTSYTITGLEPNTEYIVNVAVRDKAGNSKEYGKKTVKTPAGPDKTPPTAGGYEAGYPKAISAAEIEVKWKRGSDNVTAQKNLRYAVKWKKNGALSSWIQSPITKDITSYTLTGLEPKTRYIVNVVVEDEAGNSKWYGSKLVNTQAVADKTPPAFNAGAKLNVDNVTETSVTISWPKATDDHTPQNKIRYEWSIVGPLCAWPLETDIDSHTFTHLTPGKTYRFQVRAGDEAGNWNTGLTTEVTTKKKATSDTEQPYFPNGQDLSVTATETSLSLSWPAAADKVTATSNLKYTLFFKRSGESVWPGTRLGKNVLKHTCTGLLPDTEYDICVTVYDEAANGADYTWALKTKTKASVKTVHPASVTIAPASFDLEVGNKAMPTATVLPINAADKTVTWSSNNTAVASVDPATGEVTALAPGKAEITATANDKTDGTKWNAIEVRVKAKATPKLVTDVAVMPAAHILNVGDIFYYTGIVQPDDATDNGLIWTSSDPTVATITSTGGFVDALQAGTVTITATAKDGSGRYGTGTLTIKNPSTAGAATSIVKATGIVVDQPSITLAEGGTATLSARILPSDATNKGYTWSSSDPEVASVSNDGVVTAHRAGGSALITATADDGGWTDFCAIHIKGTSVMLAPSAFTLEPGESLELKATTDPWDSPMTKSFSSNRPSVAQVDKGGMVKAVAEGEAIITVTLSGGQKATCRISVQKSGTIPDANETIVDQSAARAWTANGTLYIVTDKPADVEVLNFSGLRLKKLRAPAGTTTVSHLPQGLYIVRVGERTTKVMVK</sequence>
<comment type="caution">
    <text evidence="5">The sequence shown here is derived from an EMBL/GenBank/DDBJ whole genome shotgun (WGS) entry which is preliminary data.</text>
</comment>
<protein>
    <recommendedName>
        <fullName evidence="4">Fibronectin type-III domain-containing protein</fullName>
    </recommendedName>
</protein>
<evidence type="ECO:0000313" key="6">
    <source>
        <dbReference type="Proteomes" id="UP000278609"/>
    </source>
</evidence>
<reference evidence="5 6" key="1">
    <citation type="submission" date="2018-11" db="EMBL/GenBank/DDBJ databases">
        <title>Genomes From Bacteria Associated with the Canine Oral Cavity: a Test Case for Automated Genome-Based Taxonomic Assignment.</title>
        <authorList>
            <person name="Coil D.A."/>
            <person name="Jospin G."/>
            <person name="Darling A.E."/>
            <person name="Wallis C."/>
            <person name="Davis I.J."/>
            <person name="Harris S."/>
            <person name="Eisen J.A."/>
            <person name="Holcombe L.J."/>
            <person name="O'Flynn C."/>
        </authorList>
    </citation>
    <scope>NUCLEOTIDE SEQUENCE [LARGE SCALE GENOMIC DNA]</scope>
    <source>
        <strain evidence="5 6">OH2617_COT-023</strain>
    </source>
</reference>
<feature type="domain" description="Fibronectin type-III" evidence="4">
    <location>
        <begin position="686"/>
        <end position="785"/>
    </location>
</feature>
<gene>
    <name evidence="5" type="ORF">EII40_13570</name>
</gene>
<dbReference type="Proteomes" id="UP000278609">
    <property type="component" value="Unassembled WGS sequence"/>
</dbReference>
<dbReference type="InterPro" id="IPR008964">
    <property type="entry name" value="Invasin/intimin_cell_adhesion"/>
</dbReference>
<dbReference type="SUPFAM" id="SSF49373">
    <property type="entry name" value="Invasin/intimin cell-adhesion fragments"/>
    <property type="match status" value="4"/>
</dbReference>
<feature type="chain" id="PRO_5017989161" description="Fibronectin type-III domain-containing protein" evidence="3">
    <location>
        <begin position="27"/>
        <end position="1220"/>
    </location>
</feature>
<dbReference type="OrthoDB" id="1022806at2"/>
<name>A0A3P1XFM7_TANFO</name>
<feature type="domain" description="Fibronectin type-III" evidence="4">
    <location>
        <begin position="479"/>
        <end position="579"/>
    </location>
</feature>
<keyword evidence="1" id="KW-0677">Repeat</keyword>
<feature type="domain" description="Fibronectin type-III" evidence="4">
    <location>
        <begin position="373"/>
        <end position="474"/>
    </location>
</feature>
<dbReference type="SMART" id="SM00635">
    <property type="entry name" value="BID_2"/>
    <property type="match status" value="4"/>
</dbReference>
<dbReference type="PROSITE" id="PS50853">
    <property type="entry name" value="FN3"/>
    <property type="match status" value="5"/>
</dbReference>
<feature type="signal peptide" evidence="3">
    <location>
        <begin position="1"/>
        <end position="26"/>
    </location>
</feature>
<dbReference type="CDD" id="cd00063">
    <property type="entry name" value="FN3"/>
    <property type="match status" value="5"/>
</dbReference>
<feature type="region of interest" description="Disordered" evidence="2">
    <location>
        <begin position="355"/>
        <end position="379"/>
    </location>
</feature>
<evidence type="ECO:0000256" key="3">
    <source>
        <dbReference type="SAM" id="SignalP"/>
    </source>
</evidence>
<dbReference type="InterPro" id="IPR003343">
    <property type="entry name" value="Big_2"/>
</dbReference>
<evidence type="ECO:0000259" key="4">
    <source>
        <dbReference type="PROSITE" id="PS50853"/>
    </source>
</evidence>
<evidence type="ECO:0000256" key="2">
    <source>
        <dbReference type="SAM" id="MobiDB-lite"/>
    </source>
</evidence>
<dbReference type="PANTHER" id="PTHR46708">
    <property type="entry name" value="TENASCIN"/>
    <property type="match status" value="1"/>
</dbReference>
<dbReference type="Gene3D" id="2.60.40.1080">
    <property type="match status" value="4"/>
</dbReference>
<dbReference type="Pfam" id="PF02368">
    <property type="entry name" value="Big_2"/>
    <property type="match status" value="4"/>
</dbReference>
<dbReference type="EMBL" id="RQYS01000099">
    <property type="protein sequence ID" value="RRD56750.1"/>
    <property type="molecule type" value="Genomic_DNA"/>
</dbReference>
<dbReference type="RefSeq" id="WP_124752761.1">
    <property type="nucleotide sequence ID" value="NZ_RQYS01000099.1"/>
</dbReference>
<accession>A0A3P1XFM7</accession>
<dbReference type="InterPro" id="IPR003961">
    <property type="entry name" value="FN3_dom"/>
</dbReference>
<dbReference type="Pfam" id="PF00041">
    <property type="entry name" value="fn3"/>
    <property type="match status" value="5"/>
</dbReference>
<dbReference type="InterPro" id="IPR013783">
    <property type="entry name" value="Ig-like_fold"/>
</dbReference>
<proteinExistence type="predicted"/>
<feature type="region of interest" description="Disordered" evidence="2">
    <location>
        <begin position="464"/>
        <end position="485"/>
    </location>
</feature>